<evidence type="ECO:0000313" key="11">
    <source>
        <dbReference type="Proteomes" id="UP000069272"/>
    </source>
</evidence>
<dbReference type="GO" id="GO:0033617">
    <property type="term" value="P:mitochondrial respiratory chain complex IV assembly"/>
    <property type="evidence" value="ECO:0007669"/>
    <property type="project" value="TreeGrafter"/>
</dbReference>
<keyword evidence="5" id="KW-0496">Mitochondrion</keyword>
<feature type="binding site" evidence="8">
    <location>
        <position position="422"/>
    </location>
    <ligand>
        <name>Cu cation</name>
        <dbReference type="ChEBI" id="CHEBI:23378"/>
    </ligand>
</feature>
<feature type="region of interest" description="Disordered" evidence="9">
    <location>
        <begin position="97"/>
        <end position="117"/>
    </location>
</feature>
<keyword evidence="7" id="KW-0143">Chaperone</keyword>
<dbReference type="SUPFAM" id="SSF47072">
    <property type="entry name" value="Cysteine alpha-hairpin motif"/>
    <property type="match status" value="1"/>
</dbReference>
<feature type="region of interest" description="Disordered" evidence="9">
    <location>
        <begin position="37"/>
        <end position="70"/>
    </location>
</feature>
<dbReference type="Proteomes" id="UP000069272">
    <property type="component" value="Chromosome X"/>
</dbReference>
<feature type="compositionally biased region" description="Polar residues" evidence="9">
    <location>
        <begin position="105"/>
        <end position="117"/>
    </location>
</feature>
<dbReference type="InterPro" id="IPR007745">
    <property type="entry name" value="Cyt_c_oxidase_Cu-chaperone"/>
</dbReference>
<dbReference type="STRING" id="7167.A0A182FMI1"/>
<dbReference type="Pfam" id="PF05051">
    <property type="entry name" value="COX17"/>
    <property type="match status" value="1"/>
</dbReference>
<name>A0A182FMI1_ANOAL</name>
<reference evidence="10 11" key="1">
    <citation type="journal article" date="2017" name="G3 (Bethesda)">
        <title>The Physical Genome Mapping of Anopheles albimanus Corrected Scaffold Misassemblies and Identified Interarm Rearrangements in Genus Anopheles.</title>
        <authorList>
            <person name="Artemov G.N."/>
            <person name="Peery A.N."/>
            <person name="Jiang X."/>
            <person name="Tu Z."/>
            <person name="Stegniy V.N."/>
            <person name="Sharakhova M.V."/>
            <person name="Sharakhov I.V."/>
        </authorList>
    </citation>
    <scope>NUCLEOTIDE SEQUENCE [LARGE SCALE GENOMIC DNA]</scope>
    <source>
        <strain evidence="10 11">ALBI9_A</strain>
    </source>
</reference>
<proteinExistence type="inferred from homology"/>
<dbReference type="GO" id="GO:0016531">
    <property type="term" value="F:copper chaperone activity"/>
    <property type="evidence" value="ECO:0007669"/>
    <property type="project" value="InterPro"/>
</dbReference>
<dbReference type="PANTHER" id="PTHR16719">
    <property type="entry name" value="CYTOCHROME C OXIDASE COPPER CHAPERONE"/>
    <property type="match status" value="1"/>
</dbReference>
<evidence type="ECO:0000256" key="6">
    <source>
        <dbReference type="ARBA" id="ARBA00023157"/>
    </source>
</evidence>
<dbReference type="EnsemblMetazoa" id="AALB007741-RA">
    <property type="protein sequence ID" value="AALB007741-PA"/>
    <property type="gene ID" value="AALB007741"/>
</dbReference>
<evidence type="ECO:0000313" key="10">
    <source>
        <dbReference type="EnsemblMetazoa" id="AALB007741-PA"/>
    </source>
</evidence>
<comment type="subcellular location">
    <subcellularLocation>
        <location evidence="1">Mitochondrion intermembrane space</location>
    </subcellularLocation>
</comment>
<dbReference type="GO" id="GO:0005507">
    <property type="term" value="F:copper ion binding"/>
    <property type="evidence" value="ECO:0007669"/>
    <property type="project" value="InterPro"/>
</dbReference>
<dbReference type="GO" id="GO:0005758">
    <property type="term" value="C:mitochondrial intermembrane space"/>
    <property type="evidence" value="ECO:0007669"/>
    <property type="project" value="UniProtKB-SubCell"/>
</dbReference>
<evidence type="ECO:0000256" key="4">
    <source>
        <dbReference type="ARBA" id="ARBA00023008"/>
    </source>
</evidence>
<dbReference type="InterPro" id="IPR009069">
    <property type="entry name" value="Cys_alpha_HP_mot_SF"/>
</dbReference>
<evidence type="ECO:0000256" key="5">
    <source>
        <dbReference type="ARBA" id="ARBA00023128"/>
    </source>
</evidence>
<keyword evidence="6" id="KW-1015">Disulfide bond</keyword>
<evidence type="ECO:0000256" key="3">
    <source>
        <dbReference type="ARBA" id="ARBA00022723"/>
    </source>
</evidence>
<evidence type="ECO:0000256" key="1">
    <source>
        <dbReference type="ARBA" id="ARBA00004569"/>
    </source>
</evidence>
<keyword evidence="4 8" id="KW-0186">Copper</keyword>
<evidence type="ECO:0000256" key="7">
    <source>
        <dbReference type="ARBA" id="ARBA00023186"/>
    </source>
</evidence>
<reference evidence="10" key="2">
    <citation type="submission" date="2022-08" db="UniProtKB">
        <authorList>
            <consortium name="EnsemblMetazoa"/>
        </authorList>
    </citation>
    <scope>IDENTIFICATION</scope>
    <source>
        <strain evidence="10">STECLA/ALBI9_A</strain>
    </source>
</reference>
<evidence type="ECO:0000256" key="8">
    <source>
        <dbReference type="PIRSR" id="PIRSR607745-1"/>
    </source>
</evidence>
<dbReference type="Gene3D" id="1.10.287.1130">
    <property type="entry name" value="CytochromE C oxidase copper chaperone"/>
    <property type="match status" value="1"/>
</dbReference>
<accession>A0A182FMI1</accession>
<evidence type="ECO:0000256" key="9">
    <source>
        <dbReference type="SAM" id="MobiDB-lite"/>
    </source>
</evidence>
<feature type="binding site" evidence="8">
    <location>
        <position position="421"/>
    </location>
    <ligand>
        <name>Cu cation</name>
        <dbReference type="ChEBI" id="CHEBI:23378"/>
    </ligand>
</feature>
<dbReference type="VEuPathDB" id="VectorBase:AALB007741"/>
<dbReference type="PROSITE" id="PS51808">
    <property type="entry name" value="CHCH"/>
    <property type="match status" value="1"/>
</dbReference>
<keyword evidence="3 8" id="KW-0479">Metal-binding</keyword>
<feature type="compositionally biased region" description="Polar residues" evidence="9">
    <location>
        <begin position="48"/>
        <end position="58"/>
    </location>
</feature>
<comment type="similarity">
    <text evidence="2">Belongs to the COX17 family.</text>
</comment>
<dbReference type="AlphaFoldDB" id="A0A182FMI1"/>
<dbReference type="PANTHER" id="PTHR16719:SF0">
    <property type="entry name" value="CYTOCHROME C OXIDASE COPPER CHAPERONE"/>
    <property type="match status" value="1"/>
</dbReference>
<protein>
    <submittedName>
        <fullName evidence="10">Uncharacterized protein</fullName>
    </submittedName>
</protein>
<organism evidence="10 11">
    <name type="scientific">Anopheles albimanus</name>
    <name type="common">New world malaria mosquito</name>
    <dbReference type="NCBI Taxonomy" id="7167"/>
    <lineage>
        <taxon>Eukaryota</taxon>
        <taxon>Metazoa</taxon>
        <taxon>Ecdysozoa</taxon>
        <taxon>Arthropoda</taxon>
        <taxon>Hexapoda</taxon>
        <taxon>Insecta</taxon>
        <taxon>Pterygota</taxon>
        <taxon>Neoptera</taxon>
        <taxon>Endopterygota</taxon>
        <taxon>Diptera</taxon>
        <taxon>Nematocera</taxon>
        <taxon>Culicoidea</taxon>
        <taxon>Culicidae</taxon>
        <taxon>Anophelinae</taxon>
        <taxon>Anopheles</taxon>
    </lineage>
</organism>
<sequence length="461" mass="50647">MASDCMGRCTAIHPAEDKTISPAAMCFAAVPSSSMSGEARSAGHRFSRSSLPNGTASNGEPRRSLYSSTASPGRECWCRVHHHPYRLGTIEIVESGEASEKQRHTLPQQVGSGTDRSLRHGQQNLFRREQIQYLGRMHNTGRIVAPFALGRLALLLQALRTQVESIVGRSQNGKLEGADGRARPRACRGLLHQIGRLHFAQIRPEQRIEQGALAHVGATDEIYITAGTPHVVQLRDELLDAVTRAGGYEGHVHDVRAGEPGLDHALRERLAHVFQVTGAVARDEINLVTDHDHRTVRSDTRSPTSSYRSTATDHAWSLLLLQYYAVRGSHDARKASGMVREYRQQQRYPSIFHSFQTGTTQKSATVCTEVVDRPTFLSLGLAGHTFELTGMGNSLSSVVPSVAATGPLEDSTKTKPKCKACCACPETKKARDACIMEHGEEKCSELIEQHKQCMRDMGFNI</sequence>
<keyword evidence="11" id="KW-1185">Reference proteome</keyword>
<evidence type="ECO:0000256" key="2">
    <source>
        <dbReference type="ARBA" id="ARBA00009241"/>
    </source>
</evidence>